<dbReference type="InterPro" id="IPR000847">
    <property type="entry name" value="LysR_HTH_N"/>
</dbReference>
<evidence type="ECO:0000259" key="5">
    <source>
        <dbReference type="PROSITE" id="PS50931"/>
    </source>
</evidence>
<gene>
    <name evidence="6" type="ORF">SAMN04488544_1764</name>
</gene>
<dbReference type="GO" id="GO:0003700">
    <property type="term" value="F:DNA-binding transcription factor activity"/>
    <property type="evidence" value="ECO:0007669"/>
    <property type="project" value="InterPro"/>
</dbReference>
<accession>A0A1H2MCE5</accession>
<dbReference type="FunFam" id="1.10.10.10:FF:000001">
    <property type="entry name" value="LysR family transcriptional regulator"/>
    <property type="match status" value="1"/>
</dbReference>
<dbReference type="GO" id="GO:0032993">
    <property type="term" value="C:protein-DNA complex"/>
    <property type="evidence" value="ECO:0007669"/>
    <property type="project" value="TreeGrafter"/>
</dbReference>
<dbReference type="Gene3D" id="3.40.190.10">
    <property type="entry name" value="Periplasmic binding protein-like II"/>
    <property type="match status" value="2"/>
</dbReference>
<dbReference type="Proteomes" id="UP000198825">
    <property type="component" value="Chromosome I"/>
</dbReference>
<dbReference type="STRING" id="546874.SAMN04488544_1764"/>
<dbReference type="InterPro" id="IPR036390">
    <property type="entry name" value="WH_DNA-bd_sf"/>
</dbReference>
<keyword evidence="3 6" id="KW-0238">DNA-binding</keyword>
<evidence type="ECO:0000256" key="1">
    <source>
        <dbReference type="ARBA" id="ARBA00009437"/>
    </source>
</evidence>
<dbReference type="PANTHER" id="PTHR30346">
    <property type="entry name" value="TRANSCRIPTIONAL DUAL REGULATOR HCAR-RELATED"/>
    <property type="match status" value="1"/>
</dbReference>
<evidence type="ECO:0000256" key="2">
    <source>
        <dbReference type="ARBA" id="ARBA00023015"/>
    </source>
</evidence>
<evidence type="ECO:0000256" key="4">
    <source>
        <dbReference type="ARBA" id="ARBA00023163"/>
    </source>
</evidence>
<dbReference type="Pfam" id="PF00126">
    <property type="entry name" value="HTH_1"/>
    <property type="match status" value="1"/>
</dbReference>
<evidence type="ECO:0000256" key="3">
    <source>
        <dbReference type="ARBA" id="ARBA00023125"/>
    </source>
</evidence>
<dbReference type="AlphaFoldDB" id="A0A1H2MCE5"/>
<keyword evidence="7" id="KW-1185">Reference proteome</keyword>
<organism evidence="6 7">
    <name type="scientific">Microlunatus sagamiharensis</name>
    <dbReference type="NCBI Taxonomy" id="546874"/>
    <lineage>
        <taxon>Bacteria</taxon>
        <taxon>Bacillati</taxon>
        <taxon>Actinomycetota</taxon>
        <taxon>Actinomycetes</taxon>
        <taxon>Propionibacteriales</taxon>
        <taxon>Propionibacteriaceae</taxon>
        <taxon>Microlunatus</taxon>
    </lineage>
</organism>
<dbReference type="InterPro" id="IPR005119">
    <property type="entry name" value="LysR_subst-bd"/>
</dbReference>
<sequence>MSVELRQLRALVAVVDEGSFTDAAIALGTTQASVSRAVAALEAGLGTRVLRRTTRSVATTAVGARVVEHARRVLEAVAGLELVAARAEDDVRVGSAWSALGRHTVPVQRRWSELHPGRTLSFVFVVSPTAGLAEGLCDVAVLRRPLEDGRFVAEQVGVERRYAVLPAGDPLAVRRSVTLADFAGRTLARDRRTGTTGEHLWSGLPPEQAPAAYREVSSVEDLMTLVAAGQGVGMTSEATTRQHRRPGVVYRRVRDVPPVPVLLAWWRDDPPAGVAEVVRVVREAYASGG</sequence>
<dbReference type="Pfam" id="PF03466">
    <property type="entry name" value="LysR_substrate"/>
    <property type="match status" value="1"/>
</dbReference>
<keyword evidence="2" id="KW-0805">Transcription regulation</keyword>
<dbReference type="RefSeq" id="WP_091074106.1">
    <property type="nucleotide sequence ID" value="NZ_LT629799.1"/>
</dbReference>
<keyword evidence="4" id="KW-0804">Transcription</keyword>
<dbReference type="PROSITE" id="PS50931">
    <property type="entry name" value="HTH_LYSR"/>
    <property type="match status" value="1"/>
</dbReference>
<feature type="domain" description="HTH lysR-type" evidence="5">
    <location>
        <begin position="3"/>
        <end position="60"/>
    </location>
</feature>
<comment type="similarity">
    <text evidence="1">Belongs to the LysR transcriptional regulatory family.</text>
</comment>
<name>A0A1H2MCE5_9ACTN</name>
<dbReference type="EMBL" id="LT629799">
    <property type="protein sequence ID" value="SDU90618.1"/>
    <property type="molecule type" value="Genomic_DNA"/>
</dbReference>
<dbReference type="PANTHER" id="PTHR30346:SF0">
    <property type="entry name" value="HCA OPERON TRANSCRIPTIONAL ACTIVATOR HCAR"/>
    <property type="match status" value="1"/>
</dbReference>
<dbReference type="Gene3D" id="1.10.10.10">
    <property type="entry name" value="Winged helix-like DNA-binding domain superfamily/Winged helix DNA-binding domain"/>
    <property type="match status" value="1"/>
</dbReference>
<proteinExistence type="inferred from homology"/>
<dbReference type="InterPro" id="IPR036388">
    <property type="entry name" value="WH-like_DNA-bd_sf"/>
</dbReference>
<dbReference type="SUPFAM" id="SSF53850">
    <property type="entry name" value="Periplasmic binding protein-like II"/>
    <property type="match status" value="1"/>
</dbReference>
<evidence type="ECO:0000313" key="6">
    <source>
        <dbReference type="EMBL" id="SDU90618.1"/>
    </source>
</evidence>
<dbReference type="GO" id="GO:0003677">
    <property type="term" value="F:DNA binding"/>
    <property type="evidence" value="ECO:0007669"/>
    <property type="project" value="UniProtKB-KW"/>
</dbReference>
<evidence type="ECO:0000313" key="7">
    <source>
        <dbReference type="Proteomes" id="UP000198825"/>
    </source>
</evidence>
<reference evidence="7" key="1">
    <citation type="submission" date="2016-10" db="EMBL/GenBank/DDBJ databases">
        <authorList>
            <person name="Varghese N."/>
            <person name="Submissions S."/>
        </authorList>
    </citation>
    <scope>NUCLEOTIDE SEQUENCE [LARGE SCALE GENOMIC DNA]</scope>
    <source>
        <strain evidence="7">DSM 21743</strain>
    </source>
</reference>
<dbReference type="SUPFAM" id="SSF46785">
    <property type="entry name" value="Winged helix' DNA-binding domain"/>
    <property type="match status" value="1"/>
</dbReference>
<dbReference type="OrthoDB" id="3252676at2"/>
<protein>
    <submittedName>
        <fullName evidence="6">DNA-binding transcriptional regulator, LysR family</fullName>
    </submittedName>
</protein>